<dbReference type="InterPro" id="IPR045175">
    <property type="entry name" value="M28_fam"/>
</dbReference>
<dbReference type="PANTHER" id="PTHR12147:SF26">
    <property type="entry name" value="PEPTIDASE M28 DOMAIN-CONTAINING PROTEIN"/>
    <property type="match status" value="1"/>
</dbReference>
<dbReference type="AlphaFoldDB" id="A0A5M6DJC1"/>
<dbReference type="EMBL" id="VWSF01000005">
    <property type="protein sequence ID" value="KAA5547591.1"/>
    <property type="molecule type" value="Genomic_DNA"/>
</dbReference>
<dbReference type="SUPFAM" id="SSF52025">
    <property type="entry name" value="PA domain"/>
    <property type="match status" value="1"/>
</dbReference>
<organism evidence="2 3">
    <name type="scientific">Adhaeribacter rhizoryzae</name>
    <dbReference type="NCBI Taxonomy" id="2607907"/>
    <lineage>
        <taxon>Bacteria</taxon>
        <taxon>Pseudomonadati</taxon>
        <taxon>Bacteroidota</taxon>
        <taxon>Cytophagia</taxon>
        <taxon>Cytophagales</taxon>
        <taxon>Hymenobacteraceae</taxon>
        <taxon>Adhaeribacter</taxon>
    </lineage>
</organism>
<reference evidence="2 3" key="1">
    <citation type="submission" date="2019-09" db="EMBL/GenBank/DDBJ databases">
        <title>Genome sequence and assembly of Adhaeribacter sp.</title>
        <authorList>
            <person name="Chhetri G."/>
        </authorList>
    </citation>
    <scope>NUCLEOTIDE SEQUENCE [LARGE SCALE GENOMIC DNA]</scope>
    <source>
        <strain evidence="2 3">DK36</strain>
    </source>
</reference>
<dbReference type="GO" id="GO:0006508">
    <property type="term" value="P:proteolysis"/>
    <property type="evidence" value="ECO:0007669"/>
    <property type="project" value="InterPro"/>
</dbReference>
<evidence type="ECO:0000259" key="1">
    <source>
        <dbReference type="Pfam" id="PF04389"/>
    </source>
</evidence>
<dbReference type="Gene3D" id="3.40.630.10">
    <property type="entry name" value="Zn peptidases"/>
    <property type="match status" value="1"/>
</dbReference>
<accession>A0A5M6DJC1</accession>
<evidence type="ECO:0000313" key="2">
    <source>
        <dbReference type="EMBL" id="KAA5547591.1"/>
    </source>
</evidence>
<comment type="caution">
    <text evidence="2">The sequence shown here is derived from an EMBL/GenBank/DDBJ whole genome shotgun (WGS) entry which is preliminary data.</text>
</comment>
<dbReference type="CDD" id="cd04820">
    <property type="entry name" value="PA_M28_1_1"/>
    <property type="match status" value="1"/>
</dbReference>
<protein>
    <submittedName>
        <fullName evidence="2">M28 family peptidase</fullName>
    </submittedName>
</protein>
<dbReference type="Pfam" id="PF04389">
    <property type="entry name" value="Peptidase_M28"/>
    <property type="match status" value="1"/>
</dbReference>
<dbReference type="PANTHER" id="PTHR12147">
    <property type="entry name" value="METALLOPEPTIDASE M28 FAMILY MEMBER"/>
    <property type="match status" value="1"/>
</dbReference>
<evidence type="ECO:0000313" key="3">
    <source>
        <dbReference type="Proteomes" id="UP000323426"/>
    </source>
</evidence>
<keyword evidence="3" id="KW-1185">Reference proteome</keyword>
<name>A0A5M6DJC1_9BACT</name>
<dbReference type="Proteomes" id="UP000323426">
    <property type="component" value="Unassembled WGS sequence"/>
</dbReference>
<proteinExistence type="predicted"/>
<sequence length="520" mass="55531">MTFLSDDLLAGRRPGKPGFGIAASYMATQFASLGLQPGGDKNTYLQAVPLRSGVVTEAQSAFKVTRNGQEQILTFATDFVLQPNMGLPQSQVSAPVVFVGYGVSAPELNYDDYANQDVRGKIVMFISGAPAKFPNNEKAYFSSAATKNSIAAQKGAVGVITVIAAGENNATWNAYAKRVRAGSTWWAGPNGTPNTYLPALKGLAAVAQGVGDSFFTGSGTNLLQAAAALRDGKPASRTLPVTVSLTTTTKYSNIPSYNVVGILPGSDPVLKNEYVVYAAHLDHLGLSAPVNGDSINNGAHDNASGSAFLIETARAFKSLSKAPKRSVIFLSCTGEELGLQGSDYFASNPTVPNGSLVANLAIDMPFFFYPLRDIIPHGIQHSSLRGPVEATAQYLDLKITPDPAPEEVVFTRSDHYSFIKKGIPALFIKGGIITGDPNKDGAKIIAEWRKTIYHKPQDDMNQPFDFNAAAMHVKTNFLIGYLTANDTKRPTWNKGDFFGGKFGSQNATAHDESKNEDKAE</sequence>
<gene>
    <name evidence="2" type="ORF">F0145_09035</name>
</gene>
<dbReference type="InterPro" id="IPR046450">
    <property type="entry name" value="PA_dom_sf"/>
</dbReference>
<dbReference type="InterPro" id="IPR007484">
    <property type="entry name" value="Peptidase_M28"/>
</dbReference>
<dbReference type="GO" id="GO:0008235">
    <property type="term" value="F:metalloexopeptidase activity"/>
    <property type="evidence" value="ECO:0007669"/>
    <property type="project" value="InterPro"/>
</dbReference>
<feature type="domain" description="Peptidase M28" evidence="1">
    <location>
        <begin position="258"/>
        <end position="465"/>
    </location>
</feature>
<dbReference type="SUPFAM" id="SSF53187">
    <property type="entry name" value="Zn-dependent exopeptidases"/>
    <property type="match status" value="1"/>
</dbReference>
<dbReference type="Gene3D" id="3.50.30.30">
    <property type="match status" value="1"/>
</dbReference>